<dbReference type="SMART" id="SM01381">
    <property type="entry name" value="7TM_GPCR_Srsx"/>
    <property type="match status" value="1"/>
</dbReference>
<keyword evidence="11" id="KW-1185">Reference proteome</keyword>
<dbReference type="PANTHER" id="PTHR24243:SF233">
    <property type="entry name" value="THYROTROPIN-RELEASING HORMONE RECEPTOR"/>
    <property type="match status" value="1"/>
</dbReference>
<feature type="transmembrane region" description="Helical" evidence="9">
    <location>
        <begin position="330"/>
        <end position="354"/>
    </location>
</feature>
<protein>
    <submittedName>
        <fullName evidence="12">Uncharacterized protein LOC101857479</fullName>
    </submittedName>
</protein>
<keyword evidence="4 8" id="KW-0297">G-protein coupled receptor</keyword>
<dbReference type="PROSITE" id="PS00237">
    <property type="entry name" value="G_PROTEIN_RECEP_F1_1"/>
    <property type="match status" value="1"/>
</dbReference>
<dbReference type="Gene3D" id="1.20.1070.10">
    <property type="entry name" value="Rhodopsin 7-helix transmembrane proteins"/>
    <property type="match status" value="1"/>
</dbReference>
<evidence type="ECO:0000259" key="10">
    <source>
        <dbReference type="PROSITE" id="PS50262"/>
    </source>
</evidence>
<proteinExistence type="inferred from homology"/>
<organism evidence="11 12">
    <name type="scientific">Aplysia californica</name>
    <name type="common">California sea hare</name>
    <dbReference type="NCBI Taxonomy" id="6500"/>
    <lineage>
        <taxon>Eukaryota</taxon>
        <taxon>Metazoa</taxon>
        <taxon>Spiralia</taxon>
        <taxon>Lophotrochozoa</taxon>
        <taxon>Mollusca</taxon>
        <taxon>Gastropoda</taxon>
        <taxon>Heterobranchia</taxon>
        <taxon>Euthyneura</taxon>
        <taxon>Tectipleura</taxon>
        <taxon>Aplysiida</taxon>
        <taxon>Aplysioidea</taxon>
        <taxon>Aplysiidae</taxon>
        <taxon>Aplysia</taxon>
    </lineage>
</organism>
<comment type="subcellular location">
    <subcellularLocation>
        <location evidence="1">Membrane</location>
        <topology evidence="1">Multi-pass membrane protein</topology>
    </subcellularLocation>
</comment>
<evidence type="ECO:0000256" key="4">
    <source>
        <dbReference type="ARBA" id="ARBA00023040"/>
    </source>
</evidence>
<keyword evidence="5 9" id="KW-0472">Membrane</keyword>
<name>A0ABM0JKM6_APLCA</name>
<feature type="transmembrane region" description="Helical" evidence="9">
    <location>
        <begin position="234"/>
        <end position="253"/>
    </location>
</feature>
<feature type="transmembrane region" description="Helical" evidence="9">
    <location>
        <begin position="293"/>
        <end position="318"/>
    </location>
</feature>
<evidence type="ECO:0000256" key="7">
    <source>
        <dbReference type="ARBA" id="ARBA00023224"/>
    </source>
</evidence>
<evidence type="ECO:0000313" key="12">
    <source>
        <dbReference type="RefSeq" id="XP_005095922.1"/>
    </source>
</evidence>
<evidence type="ECO:0000256" key="8">
    <source>
        <dbReference type="RuleBase" id="RU000688"/>
    </source>
</evidence>
<evidence type="ECO:0000256" key="9">
    <source>
        <dbReference type="SAM" id="Phobius"/>
    </source>
</evidence>
<keyword evidence="7 8" id="KW-0807">Transducer</keyword>
<feature type="domain" description="G-protein coupled receptors family 1 profile" evidence="10">
    <location>
        <begin position="69"/>
        <end position="353"/>
    </location>
</feature>
<evidence type="ECO:0000256" key="5">
    <source>
        <dbReference type="ARBA" id="ARBA00023136"/>
    </source>
</evidence>
<comment type="similarity">
    <text evidence="8">Belongs to the G-protein coupled receptor 1 family.</text>
</comment>
<keyword evidence="3 9" id="KW-1133">Transmembrane helix</keyword>
<evidence type="ECO:0000256" key="6">
    <source>
        <dbReference type="ARBA" id="ARBA00023170"/>
    </source>
</evidence>
<feature type="transmembrane region" description="Helical" evidence="9">
    <location>
        <begin position="52"/>
        <end position="78"/>
    </location>
</feature>
<keyword evidence="2 8" id="KW-0812">Transmembrane</keyword>
<dbReference type="GeneID" id="101857479"/>
<evidence type="ECO:0000256" key="2">
    <source>
        <dbReference type="ARBA" id="ARBA00022692"/>
    </source>
</evidence>
<reference evidence="12" key="1">
    <citation type="submission" date="2025-08" db="UniProtKB">
        <authorList>
            <consortium name="RefSeq"/>
        </authorList>
    </citation>
    <scope>IDENTIFICATION</scope>
</reference>
<feature type="transmembrane region" description="Helical" evidence="9">
    <location>
        <begin position="172"/>
        <end position="195"/>
    </location>
</feature>
<dbReference type="Proteomes" id="UP000694888">
    <property type="component" value="Unplaced"/>
</dbReference>
<dbReference type="PANTHER" id="PTHR24243">
    <property type="entry name" value="G-PROTEIN COUPLED RECEPTOR"/>
    <property type="match status" value="1"/>
</dbReference>
<accession>A0ABM0JKM6</accession>
<evidence type="ECO:0000313" key="11">
    <source>
        <dbReference type="Proteomes" id="UP000694888"/>
    </source>
</evidence>
<dbReference type="PRINTS" id="PR00237">
    <property type="entry name" value="GPCRRHODOPSN"/>
</dbReference>
<keyword evidence="6 8" id="KW-0675">Receptor</keyword>
<sequence>MASSNVTAIFSTTTSVLVSEVLRQRVDSKGESEVFSPSEYFVKTNVRQVSEIVIDFCLSLVISVVGVVTNAIILVVFYRQGFKDSVNISMSYIAFWDLVKCMAGTLQRMAGPIGLFDAAAKKSWTNVGIVAFNYLICFSSYVSSVLAAYVALERCLCVSIPFQVKFLLTPKFTFAVCTAISVVVLGSFAVIWGIYDVYRVFDDTYNKTVIIYKYNEFYQENEGPLFEYYNLSGIIWPMFSFVVIVVCTSIIVFQLQKSSKFRSASSSAGRGEDLGQGQRGNQLSGRDKQVVKMLLVIIIIYVVNLSPRIALYLAKYLIYDFYFLRNYHNLFLVISYVLFIFDLSNGAVNIFVFMSMSSSFKATFSQTFSFGRGSQGSKP</sequence>
<feature type="transmembrane region" description="Helical" evidence="9">
    <location>
        <begin position="130"/>
        <end position="152"/>
    </location>
</feature>
<dbReference type="PROSITE" id="PS50262">
    <property type="entry name" value="G_PROTEIN_RECEP_F1_2"/>
    <property type="match status" value="1"/>
</dbReference>
<dbReference type="SUPFAM" id="SSF81321">
    <property type="entry name" value="Family A G protein-coupled receptor-like"/>
    <property type="match status" value="1"/>
</dbReference>
<evidence type="ECO:0000256" key="1">
    <source>
        <dbReference type="ARBA" id="ARBA00004141"/>
    </source>
</evidence>
<dbReference type="Pfam" id="PF10324">
    <property type="entry name" value="7TM_GPCR_Srw"/>
    <property type="match status" value="1"/>
</dbReference>
<dbReference type="InterPro" id="IPR019427">
    <property type="entry name" value="7TM_GPCR_serpentine_rcpt_Srw"/>
</dbReference>
<dbReference type="RefSeq" id="XP_005095922.1">
    <property type="nucleotide sequence ID" value="XM_005095865.1"/>
</dbReference>
<dbReference type="InterPro" id="IPR017452">
    <property type="entry name" value="GPCR_Rhodpsn_7TM"/>
</dbReference>
<gene>
    <name evidence="12" type="primary">LOC101857479</name>
</gene>
<dbReference type="InterPro" id="IPR000276">
    <property type="entry name" value="GPCR_Rhodpsn"/>
</dbReference>
<evidence type="ECO:0000256" key="3">
    <source>
        <dbReference type="ARBA" id="ARBA00022989"/>
    </source>
</evidence>